<organism evidence="2">
    <name type="scientific">viral metagenome</name>
    <dbReference type="NCBI Taxonomy" id="1070528"/>
    <lineage>
        <taxon>unclassified sequences</taxon>
        <taxon>metagenomes</taxon>
        <taxon>organismal metagenomes</taxon>
    </lineage>
</organism>
<sequence length="131" mass="15622">METGQVTIMMPEVKTFRVRRVVVQDLSYTGDDVDRLALWYYLNINPDAENLIIFIHGDWHQTYPQPFHITVEYDNDGQRSRRYHMIKYPDGNFHPQDQPPGLGQKKNKYKKSKKLKKKKNKSKKLKKKSKK</sequence>
<evidence type="ECO:0000256" key="1">
    <source>
        <dbReference type="SAM" id="MobiDB-lite"/>
    </source>
</evidence>
<accession>A0A6C0C6N2</accession>
<feature type="compositionally biased region" description="Basic residues" evidence="1">
    <location>
        <begin position="105"/>
        <end position="131"/>
    </location>
</feature>
<feature type="region of interest" description="Disordered" evidence="1">
    <location>
        <begin position="87"/>
        <end position="131"/>
    </location>
</feature>
<dbReference type="EMBL" id="MN739344">
    <property type="protein sequence ID" value="QHS99449.1"/>
    <property type="molecule type" value="Genomic_DNA"/>
</dbReference>
<name>A0A6C0C6N2_9ZZZZ</name>
<proteinExistence type="predicted"/>
<protein>
    <submittedName>
        <fullName evidence="2">Uncharacterized protein</fullName>
    </submittedName>
</protein>
<evidence type="ECO:0000313" key="2">
    <source>
        <dbReference type="EMBL" id="QHS99449.1"/>
    </source>
</evidence>
<reference evidence="2" key="1">
    <citation type="journal article" date="2020" name="Nature">
        <title>Giant virus diversity and host interactions through global metagenomics.</title>
        <authorList>
            <person name="Schulz F."/>
            <person name="Roux S."/>
            <person name="Paez-Espino D."/>
            <person name="Jungbluth S."/>
            <person name="Walsh D.A."/>
            <person name="Denef V.J."/>
            <person name="McMahon K.D."/>
            <person name="Konstantinidis K.T."/>
            <person name="Eloe-Fadrosh E.A."/>
            <person name="Kyrpides N.C."/>
            <person name="Woyke T."/>
        </authorList>
    </citation>
    <scope>NUCLEOTIDE SEQUENCE</scope>
    <source>
        <strain evidence="2">GVMAG-M-3300020187-37</strain>
    </source>
</reference>
<dbReference type="AlphaFoldDB" id="A0A6C0C6N2"/>